<organism evidence="1 2">
    <name type="scientific">Entomophthora muscae</name>
    <dbReference type="NCBI Taxonomy" id="34485"/>
    <lineage>
        <taxon>Eukaryota</taxon>
        <taxon>Fungi</taxon>
        <taxon>Fungi incertae sedis</taxon>
        <taxon>Zoopagomycota</taxon>
        <taxon>Entomophthoromycotina</taxon>
        <taxon>Entomophthoromycetes</taxon>
        <taxon>Entomophthorales</taxon>
        <taxon>Entomophthoraceae</taxon>
        <taxon>Entomophthora</taxon>
    </lineage>
</organism>
<comment type="caution">
    <text evidence="1">The sequence shown here is derived from an EMBL/GenBank/DDBJ whole genome shotgun (WGS) entry which is preliminary data.</text>
</comment>
<name>A0ACC2TEZ9_9FUNG</name>
<accession>A0ACC2TEZ9</accession>
<proteinExistence type="predicted"/>
<evidence type="ECO:0000313" key="1">
    <source>
        <dbReference type="EMBL" id="KAJ9073169.1"/>
    </source>
</evidence>
<reference evidence="1" key="1">
    <citation type="submission" date="2022-04" db="EMBL/GenBank/DDBJ databases">
        <title>Genome of the entomopathogenic fungus Entomophthora muscae.</title>
        <authorList>
            <person name="Elya C."/>
            <person name="Lovett B.R."/>
            <person name="Lee E."/>
            <person name="Macias A.M."/>
            <person name="Hajek A.E."/>
            <person name="De Bivort B.L."/>
            <person name="Kasson M.T."/>
            <person name="De Fine Licht H.H."/>
            <person name="Stajich J.E."/>
        </authorList>
    </citation>
    <scope>NUCLEOTIDE SEQUENCE</scope>
    <source>
        <strain evidence="1">Berkeley</strain>
    </source>
</reference>
<keyword evidence="2" id="KW-1185">Reference proteome</keyword>
<sequence length="83" mass="9350">MLWAHKSQCSKLGDGKVVLPFTIIKILVEKLLFALEFLDEGLPKMKEAAVYFSIEGGLKGSELSLLNTVMWFPLSPKMVFCSW</sequence>
<evidence type="ECO:0000313" key="2">
    <source>
        <dbReference type="Proteomes" id="UP001165960"/>
    </source>
</evidence>
<gene>
    <name evidence="1" type="ORF">DSO57_1019389</name>
</gene>
<protein>
    <submittedName>
        <fullName evidence="1">Uncharacterized protein</fullName>
    </submittedName>
</protein>
<dbReference type="Proteomes" id="UP001165960">
    <property type="component" value="Unassembled WGS sequence"/>
</dbReference>
<dbReference type="EMBL" id="QTSX02002927">
    <property type="protein sequence ID" value="KAJ9073169.1"/>
    <property type="molecule type" value="Genomic_DNA"/>
</dbReference>